<evidence type="ECO:0000256" key="1">
    <source>
        <dbReference type="SAM" id="MobiDB-lite"/>
    </source>
</evidence>
<feature type="compositionally biased region" description="Basic and acidic residues" evidence="1">
    <location>
        <begin position="427"/>
        <end position="440"/>
    </location>
</feature>
<feature type="compositionally biased region" description="Acidic residues" evidence="1">
    <location>
        <begin position="587"/>
        <end position="606"/>
    </location>
</feature>
<name>A0A830FRW3_HALAR</name>
<reference evidence="3" key="2">
    <citation type="submission" date="2020-09" db="EMBL/GenBank/DDBJ databases">
        <authorList>
            <person name="Sun Q."/>
            <person name="Ohkuma M."/>
        </authorList>
    </citation>
    <scope>NUCLEOTIDE SEQUENCE</scope>
    <source>
        <strain evidence="3">JCM 15759</strain>
    </source>
</reference>
<accession>A0A830FRW3</accession>
<proteinExistence type="predicted"/>
<keyword evidence="2" id="KW-1133">Transmembrane helix</keyword>
<reference evidence="3" key="1">
    <citation type="journal article" date="2014" name="Int. J. Syst. Evol. Microbiol.">
        <title>Complete genome sequence of Corynebacterium casei LMG S-19264T (=DSM 44701T), isolated from a smear-ripened cheese.</title>
        <authorList>
            <consortium name="US DOE Joint Genome Institute (JGI-PGF)"/>
            <person name="Walter F."/>
            <person name="Albersmeier A."/>
            <person name="Kalinowski J."/>
            <person name="Ruckert C."/>
        </authorList>
    </citation>
    <scope>NUCLEOTIDE SEQUENCE</scope>
    <source>
        <strain evidence="3">JCM 15759</strain>
    </source>
</reference>
<feature type="compositionally biased region" description="Acidic residues" evidence="1">
    <location>
        <begin position="494"/>
        <end position="508"/>
    </location>
</feature>
<dbReference type="Proteomes" id="UP000656367">
    <property type="component" value="Unassembled WGS sequence"/>
</dbReference>
<feature type="region of interest" description="Disordered" evidence="1">
    <location>
        <begin position="86"/>
        <end position="137"/>
    </location>
</feature>
<evidence type="ECO:0000256" key="2">
    <source>
        <dbReference type="SAM" id="Phobius"/>
    </source>
</evidence>
<dbReference type="OrthoDB" id="293648at2157"/>
<comment type="caution">
    <text evidence="3">The sequence shown here is derived from an EMBL/GenBank/DDBJ whole genome shotgun (WGS) entry which is preliminary data.</text>
</comment>
<organism evidence="3 4">
    <name type="scientific">Haloarcula argentinensis</name>
    <dbReference type="NCBI Taxonomy" id="43776"/>
    <lineage>
        <taxon>Archaea</taxon>
        <taxon>Methanobacteriati</taxon>
        <taxon>Methanobacteriota</taxon>
        <taxon>Stenosarchaea group</taxon>
        <taxon>Halobacteria</taxon>
        <taxon>Halobacteriales</taxon>
        <taxon>Haloarculaceae</taxon>
        <taxon>Haloarcula</taxon>
    </lineage>
</organism>
<gene>
    <name evidence="3" type="ORF">GCM10009006_36330</name>
</gene>
<feature type="compositionally biased region" description="Acidic residues" evidence="1">
    <location>
        <begin position="555"/>
        <end position="564"/>
    </location>
</feature>
<protein>
    <submittedName>
        <fullName evidence="3">Uncharacterized protein</fullName>
    </submittedName>
</protein>
<feature type="transmembrane region" description="Helical" evidence="2">
    <location>
        <begin position="45"/>
        <end position="64"/>
    </location>
</feature>
<feature type="compositionally biased region" description="Polar residues" evidence="1">
    <location>
        <begin position="566"/>
        <end position="578"/>
    </location>
</feature>
<keyword evidence="2" id="KW-0472">Membrane</keyword>
<feature type="compositionally biased region" description="Low complexity" evidence="1">
    <location>
        <begin position="117"/>
        <end position="128"/>
    </location>
</feature>
<evidence type="ECO:0000313" key="4">
    <source>
        <dbReference type="Proteomes" id="UP000656367"/>
    </source>
</evidence>
<keyword evidence="2" id="KW-0812">Transmembrane</keyword>
<feature type="compositionally biased region" description="Polar residues" evidence="1">
    <location>
        <begin position="399"/>
        <end position="418"/>
    </location>
</feature>
<feature type="region of interest" description="Disordered" evidence="1">
    <location>
        <begin position="344"/>
        <end position="710"/>
    </location>
</feature>
<feature type="compositionally biased region" description="Low complexity" evidence="1">
    <location>
        <begin position="607"/>
        <end position="622"/>
    </location>
</feature>
<dbReference type="EMBL" id="BMON01000008">
    <property type="protein sequence ID" value="GGM51888.1"/>
    <property type="molecule type" value="Genomic_DNA"/>
</dbReference>
<dbReference type="RefSeq" id="WP_188853989.1">
    <property type="nucleotide sequence ID" value="NZ_BMON01000008.1"/>
</dbReference>
<dbReference type="AlphaFoldDB" id="A0A830FRW3"/>
<sequence>MVDDIQLIDLREDEDVQSDEAEVQAQTVEPQSQGLPRPHIGAREAVALMILTSALLIGVGVYSISTADSTALLWLFGGFSLFRGGSTDEAEESGPAEQGRPDVISLSDVDDTDTVEPSSDAPAVSSPVTRERPEMSVVEADGEREVDTLVNALMREAEEEPLPDASGIVAPIRRPLAATLEGIPQELNVLRRDIGPVLVGITYNEKTVDRLSTVYDTMLVVAPHHEDALPEVLKYLPALIQTNGVSGLGSARTFTIPAPEPPGPEAASQATVKDLRGHKGEPLHPLARTEPDFITVSAPPEWADRARDILSDYAPVVDIIEWDTTRIHVAGFVFDSAIDLPDHIVDHDQAGDGGEEPVETGNENPPASGAGYDGADVDARPEANGGETQYGGAPEADTGTDTSSSDIGEGTAASSGTDSEGETPTPPDRETTPDTGHDTPEATGGEPVAGGTVDGETDDDGGPAGAATVPGDARGRPDDNPDDSSSTAGGTDADTPDQDADSSSESDGDSPSTGQSAAERRNSSADSHAGGAVDEDGNDADSEDAKNSPQSPNEEAPETDDEVPDSGNTSAENPNPAENSRPHDSSSGEDDALPPADADIDFDDDTGPGQTPSDDTSNNPSSDGDDDSMSSQEGGGDSDAASPLGSGRSGPTEGTSKSGDTDAEDDSATGSSSAPAGPTPGTPDDEGQTPSMAPGPSYEADDGYGIVPFGEAPASCDPSVVDITEHVLNELSCQATATPNREVYSVVYADEDGLIRHHHIIDHPEFLESRKKSISFTPAFFKHLRFLASQRKDIGHRLAGGCHSHPVSGRPVQSPEDKRFTQNIWQTQRNTSFVIGVNEGTGPDEWTVADDGKEVKRQLNEYLVRVRAFSGETEPKQIRLHQDMGQ</sequence>
<feature type="compositionally biased region" description="Acidic residues" evidence="1">
    <location>
        <begin position="533"/>
        <end position="542"/>
    </location>
</feature>
<evidence type="ECO:0000313" key="3">
    <source>
        <dbReference type="EMBL" id="GGM51888.1"/>
    </source>
</evidence>